<dbReference type="KEGG" id="bsc:COCSADRAFT_176177"/>
<protein>
    <submittedName>
        <fullName evidence="2">Uncharacterized protein</fullName>
    </submittedName>
</protein>
<dbReference type="EMBL" id="KB445654">
    <property type="protein sequence ID" value="EMD58940.1"/>
    <property type="molecule type" value="Genomic_DNA"/>
</dbReference>
<dbReference type="GeneID" id="19133017"/>
<reference evidence="2 3" key="1">
    <citation type="journal article" date="2012" name="PLoS Pathog.">
        <title>Diverse lifestyles and strategies of plant pathogenesis encoded in the genomes of eighteen Dothideomycetes fungi.</title>
        <authorList>
            <person name="Ohm R.A."/>
            <person name="Feau N."/>
            <person name="Henrissat B."/>
            <person name="Schoch C.L."/>
            <person name="Horwitz B.A."/>
            <person name="Barry K.W."/>
            <person name="Condon B.J."/>
            <person name="Copeland A.C."/>
            <person name="Dhillon B."/>
            <person name="Glaser F."/>
            <person name="Hesse C.N."/>
            <person name="Kosti I."/>
            <person name="LaButti K."/>
            <person name="Lindquist E.A."/>
            <person name="Lucas S."/>
            <person name="Salamov A.A."/>
            <person name="Bradshaw R.E."/>
            <person name="Ciuffetti L."/>
            <person name="Hamelin R.C."/>
            <person name="Kema G.H.J."/>
            <person name="Lawrence C."/>
            <person name="Scott J.A."/>
            <person name="Spatafora J.W."/>
            <person name="Turgeon B.G."/>
            <person name="de Wit P.J.G.M."/>
            <person name="Zhong S."/>
            <person name="Goodwin S.B."/>
            <person name="Grigoriev I.V."/>
        </authorList>
    </citation>
    <scope>NUCLEOTIDE SEQUENCE [LARGE SCALE GENOMIC DNA]</scope>
    <source>
        <strain evidence="3">ND90Pr / ATCC 201652</strain>
    </source>
</reference>
<organism evidence="2 3">
    <name type="scientific">Cochliobolus sativus (strain ND90Pr / ATCC 201652)</name>
    <name type="common">Common root rot and spot blotch fungus</name>
    <name type="synonym">Bipolaris sorokiniana</name>
    <dbReference type="NCBI Taxonomy" id="665912"/>
    <lineage>
        <taxon>Eukaryota</taxon>
        <taxon>Fungi</taxon>
        <taxon>Dikarya</taxon>
        <taxon>Ascomycota</taxon>
        <taxon>Pezizomycotina</taxon>
        <taxon>Dothideomycetes</taxon>
        <taxon>Pleosporomycetidae</taxon>
        <taxon>Pleosporales</taxon>
        <taxon>Pleosporineae</taxon>
        <taxon>Pleosporaceae</taxon>
        <taxon>Bipolaris</taxon>
    </lineage>
</organism>
<dbReference type="HOGENOM" id="CLU_3087092_0_0_1"/>
<dbReference type="RefSeq" id="XP_007705400.1">
    <property type="nucleotide sequence ID" value="XM_007707210.1"/>
</dbReference>
<feature type="chain" id="PRO_5004024808" evidence="1">
    <location>
        <begin position="24"/>
        <end position="52"/>
    </location>
</feature>
<name>M2S8N4_COCSN</name>
<gene>
    <name evidence="2" type="ORF">COCSADRAFT_176177</name>
</gene>
<feature type="signal peptide" evidence="1">
    <location>
        <begin position="1"/>
        <end position="23"/>
    </location>
</feature>
<evidence type="ECO:0000313" key="3">
    <source>
        <dbReference type="Proteomes" id="UP000016934"/>
    </source>
</evidence>
<reference evidence="3" key="2">
    <citation type="journal article" date="2013" name="PLoS Genet.">
        <title>Comparative genome structure, secondary metabolite, and effector coding capacity across Cochliobolus pathogens.</title>
        <authorList>
            <person name="Condon B.J."/>
            <person name="Leng Y."/>
            <person name="Wu D."/>
            <person name="Bushley K.E."/>
            <person name="Ohm R.A."/>
            <person name="Otillar R."/>
            <person name="Martin J."/>
            <person name="Schackwitz W."/>
            <person name="Grimwood J."/>
            <person name="MohdZainudin N."/>
            <person name="Xue C."/>
            <person name="Wang R."/>
            <person name="Manning V.A."/>
            <person name="Dhillon B."/>
            <person name="Tu Z.J."/>
            <person name="Steffenson B.J."/>
            <person name="Salamov A."/>
            <person name="Sun H."/>
            <person name="Lowry S."/>
            <person name="LaButti K."/>
            <person name="Han J."/>
            <person name="Copeland A."/>
            <person name="Lindquist E."/>
            <person name="Barry K."/>
            <person name="Schmutz J."/>
            <person name="Baker S.E."/>
            <person name="Ciuffetti L.M."/>
            <person name="Grigoriev I.V."/>
            <person name="Zhong S."/>
            <person name="Turgeon B.G."/>
        </authorList>
    </citation>
    <scope>NUCLEOTIDE SEQUENCE [LARGE SCALE GENOMIC DNA]</scope>
    <source>
        <strain evidence="3">ND90Pr / ATCC 201652</strain>
    </source>
</reference>
<evidence type="ECO:0000313" key="2">
    <source>
        <dbReference type="EMBL" id="EMD58940.1"/>
    </source>
</evidence>
<dbReference type="Proteomes" id="UP000016934">
    <property type="component" value="Unassembled WGS sequence"/>
</dbReference>
<proteinExistence type="predicted"/>
<keyword evidence="1" id="KW-0732">Signal</keyword>
<evidence type="ECO:0000256" key="1">
    <source>
        <dbReference type="SAM" id="SignalP"/>
    </source>
</evidence>
<dbReference type="AlphaFoldDB" id="M2S8N4"/>
<accession>M2S8N4</accession>
<keyword evidence="3" id="KW-1185">Reference proteome</keyword>
<sequence length="52" mass="5399">MWACCKLAGVGVCVCVWFALCCCAPPKKAVRGPVSACSFGLMGFSAVPSQTR</sequence>